<organism evidence="1 2">
    <name type="scientific">Ostreobium quekettii</name>
    <dbReference type="NCBI Taxonomy" id="121088"/>
    <lineage>
        <taxon>Eukaryota</taxon>
        <taxon>Viridiplantae</taxon>
        <taxon>Chlorophyta</taxon>
        <taxon>core chlorophytes</taxon>
        <taxon>Ulvophyceae</taxon>
        <taxon>TCBD clade</taxon>
        <taxon>Bryopsidales</taxon>
        <taxon>Ostreobineae</taxon>
        <taxon>Ostreobiaceae</taxon>
        <taxon>Ostreobium</taxon>
    </lineage>
</organism>
<evidence type="ECO:0000313" key="1">
    <source>
        <dbReference type="EMBL" id="CAD7698994.1"/>
    </source>
</evidence>
<dbReference type="EMBL" id="CAJHUC010000935">
    <property type="protein sequence ID" value="CAD7698994.1"/>
    <property type="molecule type" value="Genomic_DNA"/>
</dbReference>
<gene>
    <name evidence="1" type="ORF">OSTQU699_LOCUS4353</name>
</gene>
<keyword evidence="2" id="KW-1185">Reference proteome</keyword>
<reference evidence="1" key="1">
    <citation type="submission" date="2020-12" db="EMBL/GenBank/DDBJ databases">
        <authorList>
            <person name="Iha C."/>
        </authorList>
    </citation>
    <scope>NUCLEOTIDE SEQUENCE</scope>
</reference>
<proteinExistence type="predicted"/>
<evidence type="ECO:0000313" key="2">
    <source>
        <dbReference type="Proteomes" id="UP000708148"/>
    </source>
</evidence>
<comment type="caution">
    <text evidence="1">The sequence shown here is derived from an EMBL/GenBank/DDBJ whole genome shotgun (WGS) entry which is preliminary data.</text>
</comment>
<sequence length="140" mass="15152">MTLTWRWLVKHKVDRAFCVSRLLQTYHSVGTHSEVPAIAIVVQMHGHCRALRANVTQIGQTHGGIWIVTLSHSTAEGEIPSMREVWNAAGPIVKGHVAVLCPCVWDSIKAGMSVGGSGDGAGSWNACTWLLLEGLKSSRI</sequence>
<accession>A0A8S1IYB4</accession>
<dbReference type="Proteomes" id="UP000708148">
    <property type="component" value="Unassembled WGS sequence"/>
</dbReference>
<dbReference type="AlphaFoldDB" id="A0A8S1IYB4"/>
<name>A0A8S1IYB4_9CHLO</name>
<protein>
    <submittedName>
        <fullName evidence="1">Uncharacterized protein</fullName>
    </submittedName>
</protein>